<name>A0A2R7Y1U4_9ARCH</name>
<evidence type="ECO:0000256" key="7">
    <source>
        <dbReference type="ARBA" id="ARBA00022840"/>
    </source>
</evidence>
<dbReference type="EC" id="2.7.7.72" evidence="10"/>
<accession>A0A2R7Y1U4</accession>
<evidence type="ECO:0000256" key="2">
    <source>
        <dbReference type="ARBA" id="ARBA00022694"/>
    </source>
</evidence>
<dbReference type="InterPro" id="IPR043519">
    <property type="entry name" value="NT_sf"/>
</dbReference>
<evidence type="ECO:0000256" key="5">
    <source>
        <dbReference type="ARBA" id="ARBA00022741"/>
    </source>
</evidence>
<evidence type="ECO:0000259" key="13">
    <source>
        <dbReference type="Pfam" id="PF21133"/>
    </source>
</evidence>
<reference evidence="14 15" key="1">
    <citation type="submission" date="2017-04" db="EMBL/GenBank/DDBJ databases">
        <title>Draft Aigarchaeota genome from a New Zealand hot spring.</title>
        <authorList>
            <person name="Reysenbach A.-L."/>
            <person name="Donaho J.A."/>
            <person name="Gerhart J."/>
            <person name="Kelley J.F."/>
            <person name="Kouba K."/>
            <person name="Podar M."/>
            <person name="Stott M."/>
        </authorList>
    </citation>
    <scope>NUCLEOTIDE SEQUENCE [LARGE SCALE GENOMIC DNA]</scope>
    <source>
        <strain evidence="14">NZ13_MG1</strain>
    </source>
</reference>
<dbReference type="SUPFAM" id="SSF55003">
    <property type="entry name" value="PAP/Archaeal CCA-adding enzyme, C-terminal domain"/>
    <property type="match status" value="1"/>
</dbReference>
<feature type="binding site" evidence="10">
    <location>
        <position position="114"/>
    </location>
    <ligand>
        <name>CTP</name>
        <dbReference type="ChEBI" id="CHEBI:37563"/>
    </ligand>
</feature>
<feature type="binding site" evidence="10">
    <location>
        <position position="111"/>
    </location>
    <ligand>
        <name>ATP</name>
        <dbReference type="ChEBI" id="CHEBI:30616"/>
    </ligand>
</feature>
<dbReference type="Gene3D" id="1.10.1410.30">
    <property type="entry name" value="CCA tRNA nucleotidyltransferase, domain 2"/>
    <property type="match status" value="1"/>
</dbReference>
<comment type="miscellaneous">
    <text evidence="10">A single active site specifically recognizes both ATP and CTP and is responsible for their addition.</text>
</comment>
<dbReference type="Proteomes" id="UP000244066">
    <property type="component" value="Unassembled WGS sequence"/>
</dbReference>
<dbReference type="SUPFAM" id="SSF81301">
    <property type="entry name" value="Nucleotidyltransferase"/>
    <property type="match status" value="1"/>
</dbReference>
<comment type="subunit">
    <text evidence="10">Homodimer.</text>
</comment>
<dbReference type="GO" id="GO:0000287">
    <property type="term" value="F:magnesium ion binding"/>
    <property type="evidence" value="ECO:0007669"/>
    <property type="project" value="UniProtKB-UniRule"/>
</dbReference>
<comment type="similarity">
    <text evidence="10">Belongs to the tRNA nucleotidyltransferase/poly(A) polymerase family. Archaeal CCA-adding enzyme subfamily.</text>
</comment>
<protein>
    <recommendedName>
        <fullName evidence="10">CCA-adding enzyme</fullName>
        <ecNumber evidence="10">2.7.7.72</ecNumber>
    </recommendedName>
    <alternativeName>
        <fullName evidence="10">CCA tRNA nucleotidyltransferase</fullName>
    </alternativeName>
    <alternativeName>
        <fullName evidence="10">tRNA CCA-pyrophosphorylase</fullName>
    </alternativeName>
    <alternativeName>
        <fullName evidence="10">tRNA adenylyl-/cytidylyl- transferase</fullName>
    </alternativeName>
    <alternativeName>
        <fullName evidence="10">tRNA nucleotidyltransferase</fullName>
    </alternativeName>
    <alternativeName>
        <fullName evidence="10">tRNA-NT</fullName>
    </alternativeName>
</protein>
<feature type="domain" description="CCA-adding enzyme C-terminal" evidence="13">
    <location>
        <begin position="350"/>
        <end position="491"/>
    </location>
</feature>
<feature type="binding site" evidence="10">
    <location>
        <position position="200"/>
    </location>
    <ligand>
        <name>CTP</name>
        <dbReference type="ChEBI" id="CHEBI:37563"/>
    </ligand>
</feature>
<feature type="binding site" evidence="10">
    <location>
        <position position="125"/>
    </location>
    <ligand>
        <name>Mg(2+)</name>
        <dbReference type="ChEBI" id="CHEBI:18420"/>
    </ligand>
</feature>
<dbReference type="GO" id="GO:0160016">
    <property type="term" value="F:CCACCA tRNA nucleotidyltransferase activity"/>
    <property type="evidence" value="ECO:0007669"/>
    <property type="project" value="RHEA"/>
</dbReference>
<keyword evidence="4 10" id="KW-0479">Metal-binding</keyword>
<comment type="caution">
    <text evidence="14">The sequence shown here is derived from an EMBL/GenBank/DDBJ whole genome shotgun (WGS) entry which is preliminary data.</text>
</comment>
<dbReference type="InterPro" id="IPR006116">
    <property type="entry name" value="NT_2-5OAS_ClassI-CCAase"/>
</dbReference>
<dbReference type="Gene3D" id="3.30.70.590">
    <property type="entry name" value="Poly(A) polymerase predicted RNA binding domain"/>
    <property type="match status" value="1"/>
</dbReference>
<evidence type="ECO:0000256" key="9">
    <source>
        <dbReference type="ARBA" id="ARBA00022884"/>
    </source>
</evidence>
<feature type="binding site" evidence="10">
    <location>
        <position position="220"/>
    </location>
    <ligand>
        <name>ATP</name>
        <dbReference type="ChEBI" id="CHEBI:30616"/>
    </ligand>
</feature>
<dbReference type="Gene3D" id="3.30.70.1550">
    <property type="entry name" value="Archaeal tRNA CCA-adding enzyme catalytic domain"/>
    <property type="match status" value="1"/>
</dbReference>
<gene>
    <name evidence="10" type="primary">cca</name>
    <name evidence="14" type="ORF">B9J98_06090</name>
</gene>
<evidence type="ECO:0000256" key="1">
    <source>
        <dbReference type="ARBA" id="ARBA00022679"/>
    </source>
</evidence>
<keyword evidence="3 10" id="KW-0548">Nucleotidyltransferase</keyword>
<feature type="binding site" evidence="10">
    <location>
        <position position="123"/>
    </location>
    <ligand>
        <name>Mg(2+)</name>
        <dbReference type="ChEBI" id="CHEBI:18420"/>
    </ligand>
</feature>
<dbReference type="SUPFAM" id="SSF81631">
    <property type="entry name" value="PAP/OAS1 substrate-binding domain"/>
    <property type="match status" value="1"/>
</dbReference>
<dbReference type="Gene3D" id="3.30.460.10">
    <property type="entry name" value="Beta Polymerase, domain 2"/>
    <property type="match status" value="1"/>
</dbReference>
<feature type="binding site" evidence="10">
    <location>
        <position position="229"/>
    </location>
    <ligand>
        <name>ATP</name>
        <dbReference type="ChEBI" id="CHEBI:30616"/>
    </ligand>
</feature>
<dbReference type="GO" id="GO:0004810">
    <property type="term" value="F:CCA tRNA nucleotidyltransferase activity"/>
    <property type="evidence" value="ECO:0007669"/>
    <property type="project" value="UniProtKB-UniRule"/>
</dbReference>
<feature type="binding site" evidence="10">
    <location>
        <position position="229"/>
    </location>
    <ligand>
        <name>CTP</name>
        <dbReference type="ChEBI" id="CHEBI:37563"/>
    </ligand>
</feature>
<comment type="caution">
    <text evidence="10">Lacks conserved residue(s) required for the propagation of feature annotation.</text>
</comment>
<evidence type="ECO:0000256" key="3">
    <source>
        <dbReference type="ARBA" id="ARBA00022695"/>
    </source>
</evidence>
<keyword evidence="6 10" id="KW-0692">RNA repair</keyword>
<dbReference type="InterPro" id="IPR015329">
    <property type="entry name" value="tRNA_NucTransf2"/>
</dbReference>
<dbReference type="AlphaFoldDB" id="A0A2R7Y1U4"/>
<dbReference type="PANTHER" id="PTHR39643:SF1">
    <property type="entry name" value="CCA-ADDING ENZYME"/>
    <property type="match status" value="1"/>
</dbReference>
<comment type="catalytic activity">
    <reaction evidence="10">
        <text>a tRNA precursor + 2 CTP + ATP = a tRNA with a 3' CCA end + 3 diphosphate</text>
        <dbReference type="Rhea" id="RHEA:14433"/>
        <dbReference type="Rhea" id="RHEA-COMP:10465"/>
        <dbReference type="Rhea" id="RHEA-COMP:10468"/>
        <dbReference type="ChEBI" id="CHEBI:30616"/>
        <dbReference type="ChEBI" id="CHEBI:33019"/>
        <dbReference type="ChEBI" id="CHEBI:37563"/>
        <dbReference type="ChEBI" id="CHEBI:74896"/>
        <dbReference type="ChEBI" id="CHEBI:83071"/>
        <dbReference type="EC" id="2.7.7.72"/>
    </reaction>
</comment>
<keyword evidence="9 10" id="KW-0694">RNA-binding</keyword>
<dbReference type="Pfam" id="PF21133">
    <property type="entry name" value="CAA_C"/>
    <property type="match status" value="1"/>
</dbReference>
<evidence type="ECO:0000256" key="6">
    <source>
        <dbReference type="ARBA" id="ARBA00022800"/>
    </source>
</evidence>
<dbReference type="GO" id="GO:0000049">
    <property type="term" value="F:tRNA binding"/>
    <property type="evidence" value="ECO:0007669"/>
    <property type="project" value="UniProtKB-UniRule"/>
</dbReference>
<feature type="binding site" evidence="10">
    <location>
        <position position="220"/>
    </location>
    <ligand>
        <name>CTP</name>
        <dbReference type="ChEBI" id="CHEBI:37563"/>
    </ligand>
</feature>
<keyword evidence="2 10" id="KW-0819">tRNA processing</keyword>
<dbReference type="InterPro" id="IPR002934">
    <property type="entry name" value="Polymerase_NTP_transf_dom"/>
</dbReference>
<dbReference type="NCBIfam" id="TIGR03671">
    <property type="entry name" value="cca_archaeal"/>
    <property type="match status" value="1"/>
</dbReference>
<dbReference type="HAMAP" id="MF_01264">
    <property type="entry name" value="CCA_arch"/>
    <property type="match status" value="1"/>
</dbReference>
<comment type="catalytic activity">
    <reaction evidence="10">
        <text>a tRNA with a 3' CCA end + 2 CTP + ATP = a tRNA with a 3' CCACCA end + 3 diphosphate</text>
        <dbReference type="Rhea" id="RHEA:76235"/>
        <dbReference type="Rhea" id="RHEA-COMP:10468"/>
        <dbReference type="Rhea" id="RHEA-COMP:18655"/>
        <dbReference type="ChEBI" id="CHEBI:30616"/>
        <dbReference type="ChEBI" id="CHEBI:33019"/>
        <dbReference type="ChEBI" id="CHEBI:37563"/>
        <dbReference type="ChEBI" id="CHEBI:83071"/>
        <dbReference type="ChEBI" id="CHEBI:195187"/>
    </reaction>
</comment>
<evidence type="ECO:0000259" key="11">
    <source>
        <dbReference type="Pfam" id="PF01909"/>
    </source>
</evidence>
<dbReference type="Pfam" id="PF01909">
    <property type="entry name" value="NTP_transf_2"/>
    <property type="match status" value="1"/>
</dbReference>
<keyword evidence="1 10" id="KW-0808">Transferase</keyword>
<dbReference type="InterPro" id="IPR042090">
    <property type="entry name" value="CCA_tRNA_nucleotrans_2"/>
</dbReference>
<feature type="binding site" evidence="10">
    <location>
        <position position="111"/>
    </location>
    <ligand>
        <name>CTP</name>
        <dbReference type="ChEBI" id="CHEBI:37563"/>
    </ligand>
</feature>
<keyword evidence="5 10" id="KW-0547">Nucleotide-binding</keyword>
<sequence>MQGQVRKGQVKARIDYKGCRKHGVRVAAGRETVPQEERLNPERPHIQQPFRGRGRVNLNTVEEVTAQVLQKVRPSLVESEKLMRLADRLLEAVKDASRNYEGVLDARLEGSVAKGTWIRGREEVDVFVQFSRELGKDRLEKAILEIGNVVIKKFGGKTRLRYAEHPYVEGMLNGIRVNVVACYRVEPGMWLSAVDRTPYHTEYVKSRLAGALADEIRLTKAFMLGCGVYGAEIRVGGFSGYLAELLTLNYGGFLKMVEAASSWRPPVCIDIEGHYASKKEALEAFGRPHIVVVDPVDKKRNVAAAVTETKLSEFILASRLFLNSPSERFFYIPERVSKCRTMTEVRRALRGRCILGLRLRVQQKPPDVLWGEIKHTLMGIRRALEHEGFRTFRYDAWSEDDTCVMLFELQGLNLPPYYLHCGPPVYLDNAFDFVKKHVEAQDTVAGPWVSGSRLYVLKSRSKTSVVDILRIRLTRGDVSVSAGLMDAIKKARIYKSGEELAKLASRNVSFRQFLFDFLEARPPFLSRQGQ</sequence>
<dbReference type="GO" id="GO:0001680">
    <property type="term" value="P:tRNA 3'-terminal CCA addition"/>
    <property type="evidence" value="ECO:0007669"/>
    <property type="project" value="UniProtKB-UniRule"/>
</dbReference>
<evidence type="ECO:0000256" key="4">
    <source>
        <dbReference type="ARBA" id="ARBA00022723"/>
    </source>
</evidence>
<evidence type="ECO:0000256" key="10">
    <source>
        <dbReference type="HAMAP-Rule" id="MF_01264"/>
    </source>
</evidence>
<dbReference type="GO" id="GO:0005524">
    <property type="term" value="F:ATP binding"/>
    <property type="evidence" value="ECO:0007669"/>
    <property type="project" value="UniProtKB-UniRule"/>
</dbReference>
<feature type="domain" description="tRNA nucleotidyltransferase substrate binding" evidence="12">
    <location>
        <begin position="214"/>
        <end position="331"/>
    </location>
</feature>
<evidence type="ECO:0000259" key="12">
    <source>
        <dbReference type="Pfam" id="PF09249"/>
    </source>
</evidence>
<keyword evidence="7 10" id="KW-0067">ATP-binding</keyword>
<evidence type="ECO:0000313" key="14">
    <source>
        <dbReference type="EMBL" id="PUA31515.1"/>
    </source>
</evidence>
<evidence type="ECO:0000313" key="15">
    <source>
        <dbReference type="Proteomes" id="UP000244066"/>
    </source>
</evidence>
<dbReference type="InterPro" id="IPR008229">
    <property type="entry name" value="CCA-adding_arc"/>
</dbReference>
<dbReference type="PANTHER" id="PTHR39643">
    <property type="entry name" value="CCA-ADDING ENZYME"/>
    <property type="match status" value="1"/>
</dbReference>
<evidence type="ECO:0000256" key="8">
    <source>
        <dbReference type="ARBA" id="ARBA00022842"/>
    </source>
</evidence>
<feature type="domain" description="Polymerase nucleotidyl transferase" evidence="11">
    <location>
        <begin position="90"/>
        <end position="199"/>
    </location>
</feature>
<feature type="binding site" evidence="10">
    <location>
        <position position="200"/>
    </location>
    <ligand>
        <name>ATP</name>
        <dbReference type="ChEBI" id="CHEBI:30616"/>
    </ligand>
</feature>
<comment type="cofactor">
    <cofactor evidence="10">
        <name>Mg(2+)</name>
        <dbReference type="ChEBI" id="CHEBI:18420"/>
    </cofactor>
</comment>
<dbReference type="Pfam" id="PF09249">
    <property type="entry name" value="tRNA_NucTransf2"/>
    <property type="match status" value="1"/>
</dbReference>
<dbReference type="InterPro" id="IPR011068">
    <property type="entry name" value="NuclTrfase_I-like_C"/>
</dbReference>
<organism evidence="14 15">
    <name type="scientific">Candidatus Terraquivivens tikiterensis</name>
    <dbReference type="NCBI Taxonomy" id="1980982"/>
    <lineage>
        <taxon>Archaea</taxon>
        <taxon>Nitrososphaerota</taxon>
        <taxon>Candidatus Wolframiiraptoraceae</taxon>
        <taxon>Candidatus Terraquivivens</taxon>
    </lineage>
</organism>
<proteinExistence type="inferred from homology"/>
<feature type="binding site" evidence="10">
    <location>
        <position position="114"/>
    </location>
    <ligand>
        <name>ATP</name>
        <dbReference type="ChEBI" id="CHEBI:30616"/>
    </ligand>
</feature>
<dbReference type="InterPro" id="IPR048833">
    <property type="entry name" value="CAA_C"/>
</dbReference>
<keyword evidence="8 10" id="KW-0460">Magnesium</keyword>
<dbReference type="CDD" id="cd05400">
    <property type="entry name" value="NT_2-5OAS_ClassI-CCAase"/>
    <property type="match status" value="1"/>
</dbReference>
<comment type="function">
    <text evidence="10">Catalyzes the addition and repair of the essential 3'-terminal CCA sequence in tRNAs without using a nucleic acid template. Adds these three nucleotides in the order of C, C, and A to the tRNA nucleotide-73, using CTP and ATP as substrates and producing inorganic pyrophosphate. tRNA 3'-terminal CCA addition is required both for tRNA processing and repair. Also involved in tRNA surveillance by mediating tandem CCA addition to generate a CCACCA at the 3' terminus of unstable tRNAs. While stable tRNAs receive only 3'-terminal CCA, unstable tRNAs are marked with CCACCA and rapidly degraded.</text>
</comment>
<dbReference type="EMBL" id="NDWU01000016">
    <property type="protein sequence ID" value="PUA31515.1"/>
    <property type="molecule type" value="Genomic_DNA"/>
</dbReference>
<dbReference type="GO" id="GO:0042245">
    <property type="term" value="P:RNA repair"/>
    <property type="evidence" value="ECO:0007669"/>
    <property type="project" value="UniProtKB-KW"/>
</dbReference>